<reference evidence="1" key="1">
    <citation type="submission" date="2023-06" db="EMBL/GenBank/DDBJ databases">
        <authorList>
            <consortium name="Lawrence Berkeley National Laboratory"/>
            <person name="Ahrendt S."/>
            <person name="Sahu N."/>
            <person name="Indic B."/>
            <person name="Wong-Bajracharya J."/>
            <person name="Merenyi Z."/>
            <person name="Ke H.-M."/>
            <person name="Monk M."/>
            <person name="Kocsube S."/>
            <person name="Drula E."/>
            <person name="Lipzen A."/>
            <person name="Balint B."/>
            <person name="Henrissat B."/>
            <person name="Andreopoulos B."/>
            <person name="Martin F.M."/>
            <person name="Harder C.B."/>
            <person name="Rigling D."/>
            <person name="Ford K.L."/>
            <person name="Foster G.D."/>
            <person name="Pangilinan J."/>
            <person name="Papanicolaou A."/>
            <person name="Barry K."/>
            <person name="LaButti K."/>
            <person name="Viragh M."/>
            <person name="Koriabine M."/>
            <person name="Yan M."/>
            <person name="Riley R."/>
            <person name="Champramary S."/>
            <person name="Plett K.L."/>
            <person name="Tsai I.J."/>
            <person name="Slot J."/>
            <person name="Sipos G."/>
            <person name="Plett J."/>
            <person name="Nagy L.G."/>
            <person name="Grigoriev I.V."/>
        </authorList>
    </citation>
    <scope>NUCLEOTIDE SEQUENCE</scope>
    <source>
        <strain evidence="1">FPL87.14</strain>
    </source>
</reference>
<dbReference type="EMBL" id="JAUEPT010000095">
    <property type="protein sequence ID" value="KAK0432376.1"/>
    <property type="molecule type" value="Genomic_DNA"/>
</dbReference>
<evidence type="ECO:0000313" key="1">
    <source>
        <dbReference type="EMBL" id="KAK0432376.1"/>
    </source>
</evidence>
<name>A0AA39MEY5_9AGAR</name>
<organism evidence="1 2">
    <name type="scientific">Armillaria borealis</name>
    <dbReference type="NCBI Taxonomy" id="47425"/>
    <lineage>
        <taxon>Eukaryota</taxon>
        <taxon>Fungi</taxon>
        <taxon>Dikarya</taxon>
        <taxon>Basidiomycota</taxon>
        <taxon>Agaricomycotina</taxon>
        <taxon>Agaricomycetes</taxon>
        <taxon>Agaricomycetidae</taxon>
        <taxon>Agaricales</taxon>
        <taxon>Marasmiineae</taxon>
        <taxon>Physalacriaceae</taxon>
        <taxon>Armillaria</taxon>
    </lineage>
</organism>
<protein>
    <submittedName>
        <fullName evidence="1">Uncharacterized protein</fullName>
    </submittedName>
</protein>
<evidence type="ECO:0000313" key="2">
    <source>
        <dbReference type="Proteomes" id="UP001175226"/>
    </source>
</evidence>
<sequence length="242" mass="27583">MLASVLLRLSRCLDKRDEDEAVKPDWLIQKQVLGVRAWSLRQGPNSYIKYLPYPTSDANQKTLRKIVHLLPLSLVSLHVQFQLKDLFIYDSFVPCCRWKYLSLQLCGASAEPLSTQDNLNIELFTTFKSTDIRFELTANQLWQSSSHMYLSMYDNIIQPSPPSAASSPVRKEHLPLNRPVYSNLKGKPTTVDKLDTASDTSSPTLYIHVQTKHCTAFDSLHPRLSATLLFRLTADWDQSRAA</sequence>
<gene>
    <name evidence="1" type="ORF">EV421DRAFT_1742346</name>
</gene>
<comment type="caution">
    <text evidence="1">The sequence shown here is derived from an EMBL/GenBank/DDBJ whole genome shotgun (WGS) entry which is preliminary data.</text>
</comment>
<dbReference type="Proteomes" id="UP001175226">
    <property type="component" value="Unassembled WGS sequence"/>
</dbReference>
<proteinExistence type="predicted"/>
<keyword evidence="2" id="KW-1185">Reference proteome</keyword>
<dbReference type="AlphaFoldDB" id="A0AA39MEY5"/>
<accession>A0AA39MEY5</accession>